<dbReference type="Pfam" id="PF01464">
    <property type="entry name" value="SLT"/>
    <property type="match status" value="1"/>
</dbReference>
<feature type="chain" id="PRO_5040763735" description="Transglycosylase SLT domain-containing protein" evidence="1">
    <location>
        <begin position="20"/>
        <end position="134"/>
    </location>
</feature>
<organism evidence="3 4">
    <name type="scientific">Penicillium capsulatum</name>
    <dbReference type="NCBI Taxonomy" id="69766"/>
    <lineage>
        <taxon>Eukaryota</taxon>
        <taxon>Fungi</taxon>
        <taxon>Dikarya</taxon>
        <taxon>Ascomycota</taxon>
        <taxon>Pezizomycotina</taxon>
        <taxon>Eurotiomycetes</taxon>
        <taxon>Eurotiomycetidae</taxon>
        <taxon>Eurotiales</taxon>
        <taxon>Aspergillaceae</taxon>
        <taxon>Penicillium</taxon>
    </lineage>
</organism>
<dbReference type="SUPFAM" id="SSF53955">
    <property type="entry name" value="Lysozyme-like"/>
    <property type="match status" value="1"/>
</dbReference>
<sequence length="134" mass="15246">MKPTCILLFTFLCRHVCLALPTEDNHAVVDHHLASPASAKLSQDIARRMINDDEQYQCFYSIVERESNWDYTATNVETGAYGLVQALPGSKMAAAGADWRINPATQIEWGLGYTKDRYNSPCGAWSFWQANRWW</sequence>
<evidence type="ECO:0000259" key="2">
    <source>
        <dbReference type="Pfam" id="PF01464"/>
    </source>
</evidence>
<keyword evidence="4" id="KW-1185">Reference proteome</keyword>
<comment type="caution">
    <text evidence="3">The sequence shown here is derived from an EMBL/GenBank/DDBJ whole genome shotgun (WGS) entry which is preliminary data.</text>
</comment>
<accession>A0A9W9IDT3</accession>
<keyword evidence="1" id="KW-0732">Signal</keyword>
<evidence type="ECO:0000256" key="1">
    <source>
        <dbReference type="SAM" id="SignalP"/>
    </source>
</evidence>
<evidence type="ECO:0000313" key="4">
    <source>
        <dbReference type="Proteomes" id="UP001146351"/>
    </source>
</evidence>
<dbReference type="Gene3D" id="1.10.530.10">
    <property type="match status" value="1"/>
</dbReference>
<proteinExistence type="predicted"/>
<evidence type="ECO:0000313" key="3">
    <source>
        <dbReference type="EMBL" id="KAJ5173062.1"/>
    </source>
</evidence>
<dbReference type="InterPro" id="IPR023346">
    <property type="entry name" value="Lysozyme-like_dom_sf"/>
</dbReference>
<protein>
    <recommendedName>
        <fullName evidence="2">Transglycosylase SLT domain-containing protein</fullName>
    </recommendedName>
</protein>
<reference evidence="3" key="2">
    <citation type="journal article" date="2023" name="IMA Fungus">
        <title>Comparative genomic study of the Penicillium genus elucidates a diverse pangenome and 15 lateral gene transfer events.</title>
        <authorList>
            <person name="Petersen C."/>
            <person name="Sorensen T."/>
            <person name="Nielsen M.R."/>
            <person name="Sondergaard T.E."/>
            <person name="Sorensen J.L."/>
            <person name="Fitzpatrick D.A."/>
            <person name="Frisvad J.C."/>
            <person name="Nielsen K.L."/>
        </authorList>
    </citation>
    <scope>NUCLEOTIDE SEQUENCE</scope>
    <source>
        <strain evidence="3">IBT 21917</strain>
    </source>
</reference>
<reference evidence="3" key="1">
    <citation type="submission" date="2022-11" db="EMBL/GenBank/DDBJ databases">
        <authorList>
            <person name="Petersen C."/>
        </authorList>
    </citation>
    <scope>NUCLEOTIDE SEQUENCE</scope>
    <source>
        <strain evidence="3">IBT 21917</strain>
    </source>
</reference>
<dbReference type="Proteomes" id="UP001146351">
    <property type="component" value="Unassembled WGS sequence"/>
</dbReference>
<feature type="signal peptide" evidence="1">
    <location>
        <begin position="1"/>
        <end position="19"/>
    </location>
</feature>
<dbReference type="InterPro" id="IPR008258">
    <property type="entry name" value="Transglycosylase_SLT_dom_1"/>
</dbReference>
<dbReference type="EMBL" id="JAPQKO010000003">
    <property type="protein sequence ID" value="KAJ5173062.1"/>
    <property type="molecule type" value="Genomic_DNA"/>
</dbReference>
<gene>
    <name evidence="3" type="ORF">N7492_005655</name>
</gene>
<feature type="domain" description="Transglycosylase SLT" evidence="2">
    <location>
        <begin position="55"/>
        <end position="124"/>
    </location>
</feature>
<dbReference type="AlphaFoldDB" id="A0A9W9IDT3"/>
<name>A0A9W9IDT3_9EURO</name>